<dbReference type="EMBL" id="QEFC01001218">
    <property type="protein sequence ID" value="KAE9459013.1"/>
    <property type="molecule type" value="Genomic_DNA"/>
</dbReference>
<evidence type="ECO:0008006" key="11">
    <source>
        <dbReference type="Google" id="ProtNLM"/>
    </source>
</evidence>
<dbReference type="GO" id="GO:0000785">
    <property type="term" value="C:chromatin"/>
    <property type="evidence" value="ECO:0007669"/>
    <property type="project" value="TreeGrafter"/>
</dbReference>
<feature type="domain" description="JmjC" evidence="7">
    <location>
        <begin position="522"/>
        <end position="818"/>
    </location>
</feature>
<keyword evidence="10" id="KW-1185">Reference proteome</keyword>
<comment type="subcellular location">
    <subcellularLocation>
        <location evidence="1">Nucleus</location>
    </subcellularLocation>
</comment>
<evidence type="ECO:0000256" key="4">
    <source>
        <dbReference type="ARBA" id="ARBA00023242"/>
    </source>
</evidence>
<dbReference type="GO" id="GO:0046872">
    <property type="term" value="F:metal ion binding"/>
    <property type="evidence" value="ECO:0007669"/>
    <property type="project" value="UniProtKB-KW"/>
</dbReference>
<dbReference type="InterPro" id="IPR003347">
    <property type="entry name" value="JmjC_dom"/>
</dbReference>
<keyword evidence="4" id="KW-0539">Nucleus</keyword>
<dbReference type="SMART" id="SM00558">
    <property type="entry name" value="JmjC"/>
    <property type="match status" value="1"/>
</dbReference>
<dbReference type="Proteomes" id="UP000428333">
    <property type="component" value="Linkage Group LG05"/>
</dbReference>
<dbReference type="PROSITE" id="PS51667">
    <property type="entry name" value="WRC"/>
    <property type="match status" value="1"/>
</dbReference>
<comment type="caution">
    <text evidence="9">The sequence shown here is derived from an EMBL/GenBank/DDBJ whole genome shotgun (WGS) entry which is preliminary data.</text>
</comment>
<dbReference type="GO" id="GO:0006357">
    <property type="term" value="P:regulation of transcription by RNA polymerase II"/>
    <property type="evidence" value="ECO:0007669"/>
    <property type="project" value="TreeGrafter"/>
</dbReference>
<name>A0A6A4LIE5_9ERIC</name>
<evidence type="ECO:0000259" key="8">
    <source>
        <dbReference type="PROSITE" id="PS51667"/>
    </source>
</evidence>
<dbReference type="InterPro" id="IPR045109">
    <property type="entry name" value="LSDs-like"/>
</dbReference>
<evidence type="ECO:0000256" key="3">
    <source>
        <dbReference type="ARBA" id="ARBA00022723"/>
    </source>
</evidence>
<keyword evidence="3" id="KW-0479">Metal-binding</keyword>
<evidence type="ECO:0000313" key="9">
    <source>
        <dbReference type="EMBL" id="KAE9459013.1"/>
    </source>
</evidence>
<proteinExistence type="inferred from homology"/>
<dbReference type="GO" id="GO:0000118">
    <property type="term" value="C:histone deacetylase complex"/>
    <property type="evidence" value="ECO:0007669"/>
    <property type="project" value="TreeGrafter"/>
</dbReference>
<sequence>MDHSRSTSGAGDDNVGIPDDLRCKRSDGKQWRCTAMSMPDKTVCEKHYVQAKKRAANSALRASLKKAKRKTLGESDIFLESKSDDMDMDTPIADEQVGDYPVSSSGKKYKEKLHKNKVHYSPETLSMRSLSTRNPLKQNDDLQRDGMQYEENHRSYNPSKDRLQKGFDPSVMSVISSSVRVCCLPNCLFPFHFRIPQMKAQIPLMILVDKLAISVGGMTETELFGASDVIGEDTVATASLLGEIDNAGKNIIPELLVCCCKDLREASILGVKGESENHIDGEIDQKTTVTEQVKPSKLTLKSSDKFPNWKANSNASIPCPPKEYGGCGCLSLTLKRIFKMNWVAKLVKNSEEMVSGCKVNDDVVSPQETTGLNSGLCQYAHREDSDDNFLYCSTSDVIKAKGIRDFRKHWSQGEPVIVKEVCDGMSGWDPMVIWKGIRETTEEKMKDDNRTVKAIDCLDRSEISIELGQFIRGYSDGRFHQNGWPQMLKLKDWPSPSASEEFLLYQRPDFSSKLPLLEYIHSKWGLLNVAAKLPHYSLQNDVGPKIFMSYGMYDELGRGDSVNHLHFSTRDMVYLLVHTCEVKLKGWQRAKIEKTEKAFEDVGAKESPGNPQIGLDKARSPVLSLGVRDRENEYEAKLDASDDDEGIKTTKTLVEKTIDCEDLNQASGDIFEKTHLGAVWDVFRRQDVPKLIEYLKAHWKDFGKNLNQADCALWTQATRSLHNAEIFLTRHHKRQLKEEFGVEPWSFEQHLGQAVFIPAGCPFQVRNLQVSSDVGWEMEMLYIGAVEDSEGISTVQLGLDFLSPESLDEAVRLAEEIRSFPNDHDAKLQMLEVGKMSLYAASSAIKEVQKLVLDPK</sequence>
<evidence type="ECO:0000256" key="2">
    <source>
        <dbReference type="ARBA" id="ARBA00006801"/>
    </source>
</evidence>
<evidence type="ECO:0000313" key="10">
    <source>
        <dbReference type="Proteomes" id="UP000428333"/>
    </source>
</evidence>
<dbReference type="OrthoDB" id="1667110at2759"/>
<evidence type="ECO:0000256" key="5">
    <source>
        <dbReference type="PROSITE-ProRule" id="PRU01002"/>
    </source>
</evidence>
<feature type="non-terminal residue" evidence="9">
    <location>
        <position position="1"/>
    </location>
</feature>
<feature type="region of interest" description="Disordered" evidence="6">
    <location>
        <begin position="1"/>
        <end position="21"/>
    </location>
</feature>
<dbReference type="SUPFAM" id="SSF51197">
    <property type="entry name" value="Clavaminate synthase-like"/>
    <property type="match status" value="1"/>
</dbReference>
<dbReference type="PANTHER" id="PTHR12549">
    <property type="entry name" value="JMJC DOMAIN-CONTAINING HISTONE DEMETHYLATION PROTEIN"/>
    <property type="match status" value="1"/>
</dbReference>
<dbReference type="Pfam" id="PF08879">
    <property type="entry name" value="WRC"/>
    <property type="match status" value="1"/>
</dbReference>
<evidence type="ECO:0000256" key="6">
    <source>
        <dbReference type="SAM" id="MobiDB-lite"/>
    </source>
</evidence>
<accession>A0A6A4LIE5</accession>
<dbReference type="Gene3D" id="2.60.120.650">
    <property type="entry name" value="Cupin"/>
    <property type="match status" value="1"/>
</dbReference>
<organism evidence="9 10">
    <name type="scientific">Rhododendron williamsianum</name>
    <dbReference type="NCBI Taxonomy" id="262921"/>
    <lineage>
        <taxon>Eukaryota</taxon>
        <taxon>Viridiplantae</taxon>
        <taxon>Streptophyta</taxon>
        <taxon>Embryophyta</taxon>
        <taxon>Tracheophyta</taxon>
        <taxon>Spermatophyta</taxon>
        <taxon>Magnoliopsida</taxon>
        <taxon>eudicotyledons</taxon>
        <taxon>Gunneridae</taxon>
        <taxon>Pentapetalae</taxon>
        <taxon>asterids</taxon>
        <taxon>Ericales</taxon>
        <taxon>Ericaceae</taxon>
        <taxon>Ericoideae</taxon>
        <taxon>Rhodoreae</taxon>
        <taxon>Rhododendron</taxon>
    </lineage>
</organism>
<dbReference type="AlphaFoldDB" id="A0A6A4LIE5"/>
<protein>
    <recommendedName>
        <fullName evidence="11">JmjC domain-containing protein</fullName>
    </recommendedName>
</protein>
<dbReference type="InterPro" id="IPR014977">
    <property type="entry name" value="WRC_dom"/>
</dbReference>
<gene>
    <name evidence="9" type="ORF">C3L33_09089</name>
</gene>
<dbReference type="GO" id="GO:0003712">
    <property type="term" value="F:transcription coregulator activity"/>
    <property type="evidence" value="ECO:0007669"/>
    <property type="project" value="TreeGrafter"/>
</dbReference>
<feature type="domain" description="WRC" evidence="8">
    <location>
        <begin position="17"/>
        <end position="61"/>
    </location>
</feature>
<comment type="caution">
    <text evidence="5">Lacks conserved residue(s) required for the propagation of feature annotation.</text>
</comment>
<reference evidence="9 10" key="1">
    <citation type="journal article" date="2019" name="Genome Biol. Evol.">
        <title>The Rhododendron genome and chromosomal organization provide insight into shared whole-genome duplications across the heath family (Ericaceae).</title>
        <authorList>
            <person name="Soza V.L."/>
            <person name="Lindsley D."/>
            <person name="Waalkes A."/>
            <person name="Ramage E."/>
            <person name="Patwardhan R.P."/>
            <person name="Burton J.N."/>
            <person name="Adey A."/>
            <person name="Kumar A."/>
            <person name="Qiu R."/>
            <person name="Shendure J."/>
            <person name="Hall B."/>
        </authorList>
    </citation>
    <scope>NUCLEOTIDE SEQUENCE [LARGE SCALE GENOMIC DNA]</scope>
    <source>
        <strain evidence="9">RSF 1966-606</strain>
    </source>
</reference>
<dbReference type="GO" id="GO:0031490">
    <property type="term" value="F:chromatin DNA binding"/>
    <property type="evidence" value="ECO:0007669"/>
    <property type="project" value="TreeGrafter"/>
</dbReference>
<evidence type="ECO:0000259" key="7">
    <source>
        <dbReference type="PROSITE" id="PS51184"/>
    </source>
</evidence>
<dbReference type="PANTHER" id="PTHR12549:SF17">
    <property type="entry name" value="E3 UBIQUITIN-PROTEIN LIGASE JMJ24"/>
    <property type="match status" value="1"/>
</dbReference>
<dbReference type="GO" id="GO:0032454">
    <property type="term" value="F:histone H3K9 demethylase activity"/>
    <property type="evidence" value="ECO:0007669"/>
    <property type="project" value="InterPro"/>
</dbReference>
<evidence type="ECO:0000256" key="1">
    <source>
        <dbReference type="ARBA" id="ARBA00004123"/>
    </source>
</evidence>
<dbReference type="PROSITE" id="PS51184">
    <property type="entry name" value="JMJC"/>
    <property type="match status" value="1"/>
</dbReference>
<comment type="similarity">
    <text evidence="2">Belongs to the JARID1 histone demethylase family.</text>
</comment>
<dbReference type="Pfam" id="PF02373">
    <property type="entry name" value="JmjC"/>
    <property type="match status" value="1"/>
</dbReference>